<protein>
    <submittedName>
        <fullName evidence="2">Uncharacterized protein</fullName>
    </submittedName>
</protein>
<dbReference type="Proteomes" id="UP000501179">
    <property type="component" value="Chromosome"/>
</dbReference>
<name>A0A6G9H424_9ACTN</name>
<dbReference type="AlphaFoldDB" id="A0A6G9H424"/>
<dbReference type="KEGG" id="slia:HA039_24645"/>
<sequence length="210" mass="22910">MWGVVLGSVPGFLPPSVRRLLLHEVRGVGSLARWVARRTHGVRDGDHAAPYTGPQTAMMYGLLFVSVVETVVLTVLLTPWPLVHRIMLVLDVYTVLAVLALHAGCVTRPHVAGADGSLRIRYGALFDLLIARERIASVRVERRYPSGGLIQCADEGVLDLVVGSQTSVRVELTEPVTFVRPLGRTGRARVIRFHADQAEELVRVLRAAGA</sequence>
<gene>
    <name evidence="2" type="ORF">HA039_24645</name>
</gene>
<evidence type="ECO:0000256" key="1">
    <source>
        <dbReference type="SAM" id="Phobius"/>
    </source>
</evidence>
<keyword evidence="1" id="KW-0812">Transmembrane</keyword>
<keyword evidence="3" id="KW-1185">Reference proteome</keyword>
<organism evidence="2 3">
    <name type="scientific">Streptomyces liangshanensis</name>
    <dbReference type="NCBI Taxonomy" id="2717324"/>
    <lineage>
        <taxon>Bacteria</taxon>
        <taxon>Bacillati</taxon>
        <taxon>Actinomycetota</taxon>
        <taxon>Actinomycetes</taxon>
        <taxon>Kitasatosporales</taxon>
        <taxon>Streptomycetaceae</taxon>
        <taxon>Streptomyces</taxon>
    </lineage>
</organism>
<dbReference type="EMBL" id="CP050177">
    <property type="protein sequence ID" value="QIQ05039.1"/>
    <property type="molecule type" value="Genomic_DNA"/>
</dbReference>
<evidence type="ECO:0000313" key="3">
    <source>
        <dbReference type="Proteomes" id="UP000501179"/>
    </source>
</evidence>
<evidence type="ECO:0000313" key="2">
    <source>
        <dbReference type="EMBL" id="QIQ05039.1"/>
    </source>
</evidence>
<keyword evidence="1" id="KW-1133">Transmembrane helix</keyword>
<reference evidence="2 3" key="1">
    <citation type="submission" date="2020-03" db="EMBL/GenBank/DDBJ databases">
        <title>A novel species.</title>
        <authorList>
            <person name="Gao J."/>
        </authorList>
    </citation>
    <scope>NUCLEOTIDE SEQUENCE [LARGE SCALE GENOMIC DNA]</scope>
    <source>
        <strain evidence="2 3">QMT-12</strain>
    </source>
</reference>
<feature type="transmembrane region" description="Helical" evidence="1">
    <location>
        <begin position="57"/>
        <end position="76"/>
    </location>
</feature>
<proteinExistence type="predicted"/>
<keyword evidence="1" id="KW-0472">Membrane</keyword>
<accession>A0A6G9H424</accession>